<proteinExistence type="predicted"/>
<dbReference type="Gene3D" id="3.40.50.300">
    <property type="entry name" value="P-loop containing nucleotide triphosphate hydrolases"/>
    <property type="match status" value="1"/>
</dbReference>
<dbReference type="SMART" id="SM00382">
    <property type="entry name" value="AAA"/>
    <property type="match status" value="1"/>
</dbReference>
<accession>A0A0G3BCT4</accession>
<protein>
    <submittedName>
        <fullName evidence="8">Hemin ABC transporter ATP-binding protein</fullName>
    </submittedName>
</protein>
<evidence type="ECO:0000256" key="4">
    <source>
        <dbReference type="ARBA" id="ARBA00022840"/>
    </source>
</evidence>
<dbReference type="NCBIfam" id="NF010068">
    <property type="entry name" value="PRK13548.1"/>
    <property type="match status" value="1"/>
</dbReference>
<dbReference type="PROSITE" id="PS50893">
    <property type="entry name" value="ABC_TRANSPORTER_2"/>
    <property type="match status" value="1"/>
</dbReference>
<dbReference type="AlphaFoldDB" id="A0A0G3BCT4"/>
<keyword evidence="5" id="KW-1278">Translocase</keyword>
<keyword evidence="2" id="KW-1003">Cell membrane</keyword>
<evidence type="ECO:0000256" key="6">
    <source>
        <dbReference type="ARBA" id="ARBA00037066"/>
    </source>
</evidence>
<dbReference type="PANTHER" id="PTHR42794">
    <property type="entry name" value="HEMIN IMPORT ATP-BINDING PROTEIN HMUV"/>
    <property type="match status" value="1"/>
</dbReference>
<dbReference type="InterPro" id="IPR017871">
    <property type="entry name" value="ABC_transporter-like_CS"/>
</dbReference>
<dbReference type="InterPro" id="IPR003593">
    <property type="entry name" value="AAA+_ATPase"/>
</dbReference>
<dbReference type="Pfam" id="PF00005">
    <property type="entry name" value="ABC_tran"/>
    <property type="match status" value="1"/>
</dbReference>
<dbReference type="Proteomes" id="UP000035352">
    <property type="component" value="Chromosome"/>
</dbReference>
<keyword evidence="2" id="KW-0472">Membrane</keyword>
<comment type="function">
    <text evidence="6">Part of the ABC transporter complex HmuTUV involved in hemin import. Responsible for energy coupling to the transport system.</text>
</comment>
<dbReference type="GO" id="GO:0005524">
    <property type="term" value="F:ATP binding"/>
    <property type="evidence" value="ECO:0007669"/>
    <property type="project" value="UniProtKB-KW"/>
</dbReference>
<keyword evidence="3" id="KW-0547">Nucleotide-binding</keyword>
<dbReference type="PATRIC" id="fig|413882.6.peg.536"/>
<evidence type="ECO:0000313" key="9">
    <source>
        <dbReference type="Proteomes" id="UP000035352"/>
    </source>
</evidence>
<dbReference type="OrthoDB" id="5296765at2"/>
<reference evidence="8 9" key="1">
    <citation type="submission" date="2015-05" db="EMBL/GenBank/DDBJ databases">
        <authorList>
            <person name="Tang B."/>
            <person name="Yu Y."/>
        </authorList>
    </citation>
    <scope>NUCLEOTIDE SEQUENCE [LARGE SCALE GENOMIC DNA]</scope>
    <source>
        <strain evidence="8 9">DSM 7029</strain>
    </source>
</reference>
<evidence type="ECO:0000256" key="5">
    <source>
        <dbReference type="ARBA" id="ARBA00022967"/>
    </source>
</evidence>
<keyword evidence="1" id="KW-0813">Transport</keyword>
<gene>
    <name evidence="8" type="ORF">AAW51_0503</name>
</gene>
<dbReference type="SUPFAM" id="SSF52540">
    <property type="entry name" value="P-loop containing nucleoside triphosphate hydrolases"/>
    <property type="match status" value="1"/>
</dbReference>
<dbReference type="PANTHER" id="PTHR42794:SF1">
    <property type="entry name" value="HEMIN IMPORT ATP-BINDING PROTEIN HMUV"/>
    <property type="match status" value="1"/>
</dbReference>
<keyword evidence="9" id="KW-1185">Reference proteome</keyword>
<dbReference type="KEGG" id="pbh:AAW51_0503"/>
<name>A0A0G3BCT4_9BURK</name>
<dbReference type="PROSITE" id="PS00211">
    <property type="entry name" value="ABC_TRANSPORTER_1"/>
    <property type="match status" value="1"/>
</dbReference>
<evidence type="ECO:0000256" key="1">
    <source>
        <dbReference type="ARBA" id="ARBA00022448"/>
    </source>
</evidence>
<dbReference type="CDD" id="cd03214">
    <property type="entry name" value="ABC_Iron-Siderophores_B12_Hemin"/>
    <property type="match status" value="1"/>
</dbReference>
<dbReference type="InterPro" id="IPR003439">
    <property type="entry name" value="ABC_transporter-like_ATP-bd"/>
</dbReference>
<evidence type="ECO:0000313" key="8">
    <source>
        <dbReference type="EMBL" id="AKJ27194.1"/>
    </source>
</evidence>
<organism evidence="8 9">
    <name type="scientific">Caldimonas brevitalea</name>
    <dbReference type="NCBI Taxonomy" id="413882"/>
    <lineage>
        <taxon>Bacteria</taxon>
        <taxon>Pseudomonadati</taxon>
        <taxon>Pseudomonadota</taxon>
        <taxon>Betaproteobacteria</taxon>
        <taxon>Burkholderiales</taxon>
        <taxon>Sphaerotilaceae</taxon>
        <taxon>Caldimonas</taxon>
    </lineage>
</organism>
<evidence type="ECO:0000256" key="3">
    <source>
        <dbReference type="ARBA" id="ARBA00022741"/>
    </source>
</evidence>
<dbReference type="STRING" id="413882.AAW51_0503"/>
<dbReference type="GO" id="GO:0016887">
    <property type="term" value="F:ATP hydrolysis activity"/>
    <property type="evidence" value="ECO:0007669"/>
    <property type="project" value="InterPro"/>
</dbReference>
<feature type="domain" description="ABC transporter" evidence="7">
    <location>
        <begin position="2"/>
        <end position="243"/>
    </location>
</feature>
<dbReference type="RefSeq" id="WP_047193351.1">
    <property type="nucleotide sequence ID" value="NZ_CP011371.1"/>
</dbReference>
<dbReference type="EMBL" id="CP011371">
    <property type="protein sequence ID" value="AKJ27194.1"/>
    <property type="molecule type" value="Genomic_DNA"/>
</dbReference>
<sequence length="276" mass="28769">MLVAQGLGCARGPRQVLSQVDLALKAGEVVGVLGANGAGKSSLLACLAGELQPCAGRVTLDGRPLPAWSPVQLARRRAVLPQTPTLAFDLQVAEVVAMGAYPHPSLSPAEVRRLCAQALATVEGTPFTERRYLQLSGGEQQRVQFARVLLQVLAGQATGAGQTLLLDEPTASLDPLHQWQLMAAAASLARQHGCAVLTVLHDVNLAARWCDRLLLLSGGRTVASGPPAHVLTEATLEQVYGLPARVVEHPGLREVPLVLFASGPAAAAPAVARTLG</sequence>
<evidence type="ECO:0000256" key="2">
    <source>
        <dbReference type="ARBA" id="ARBA00022475"/>
    </source>
</evidence>
<dbReference type="InterPro" id="IPR027417">
    <property type="entry name" value="P-loop_NTPase"/>
</dbReference>
<evidence type="ECO:0000259" key="7">
    <source>
        <dbReference type="PROSITE" id="PS50893"/>
    </source>
</evidence>
<keyword evidence="4 8" id="KW-0067">ATP-binding</keyword>